<sequence>MPARKPLDELVEEFGPAELRRRTELDLRTIRKIRRGETVPYRDTAERMATGLQADLDGIEWPEGYLPIDHPSTIRGRKEAKA</sequence>
<accession>A0A6J4J3T1</accession>
<gene>
    <name evidence="1" type="ORF">AVDCRST_MAG93-2509</name>
</gene>
<name>A0A6J4J3T1_9CHLR</name>
<reference evidence="1" key="1">
    <citation type="submission" date="2020-02" db="EMBL/GenBank/DDBJ databases">
        <authorList>
            <person name="Meier V. D."/>
        </authorList>
    </citation>
    <scope>NUCLEOTIDE SEQUENCE</scope>
    <source>
        <strain evidence="1">AVDCRST_MAG93</strain>
    </source>
</reference>
<proteinExistence type="predicted"/>
<dbReference type="EMBL" id="CADCTR010000853">
    <property type="protein sequence ID" value="CAA9268122.1"/>
    <property type="molecule type" value="Genomic_DNA"/>
</dbReference>
<evidence type="ECO:0008006" key="2">
    <source>
        <dbReference type="Google" id="ProtNLM"/>
    </source>
</evidence>
<dbReference type="AlphaFoldDB" id="A0A6J4J3T1"/>
<organism evidence="1">
    <name type="scientific">uncultured Chloroflexia bacterium</name>
    <dbReference type="NCBI Taxonomy" id="1672391"/>
    <lineage>
        <taxon>Bacteria</taxon>
        <taxon>Bacillati</taxon>
        <taxon>Chloroflexota</taxon>
        <taxon>Chloroflexia</taxon>
        <taxon>environmental samples</taxon>
    </lineage>
</organism>
<protein>
    <recommendedName>
        <fullName evidence="2">HTH cro/C1-type domain-containing protein</fullName>
    </recommendedName>
</protein>
<evidence type="ECO:0000313" key="1">
    <source>
        <dbReference type="EMBL" id="CAA9268122.1"/>
    </source>
</evidence>